<gene>
    <name evidence="7" type="ORF">FNF31_05306</name>
</gene>
<comment type="similarity">
    <text evidence="1">Belongs to the VPS13 family.</text>
</comment>
<feature type="compositionally biased region" description="Low complexity" evidence="4">
    <location>
        <begin position="2589"/>
        <end position="2608"/>
    </location>
</feature>
<dbReference type="PANTHER" id="PTHR16166:SF93">
    <property type="entry name" value="INTERMEMBRANE LIPID TRANSFER PROTEIN VPS13"/>
    <property type="match status" value="1"/>
</dbReference>
<feature type="region of interest" description="Disordered" evidence="4">
    <location>
        <begin position="1289"/>
        <end position="1315"/>
    </location>
</feature>
<evidence type="ECO:0000259" key="6">
    <source>
        <dbReference type="Pfam" id="PF25036"/>
    </source>
</evidence>
<dbReference type="Proteomes" id="UP000325113">
    <property type="component" value="Unassembled WGS sequence"/>
</dbReference>
<dbReference type="Pfam" id="PF12624">
    <property type="entry name" value="VPS13_N"/>
    <property type="match status" value="1"/>
</dbReference>
<dbReference type="Pfam" id="PF25036">
    <property type="entry name" value="VPS13_VAB"/>
    <property type="match status" value="1"/>
</dbReference>
<feature type="compositionally biased region" description="Acidic residues" evidence="4">
    <location>
        <begin position="4576"/>
        <end position="4589"/>
    </location>
</feature>
<dbReference type="GO" id="GO:0045053">
    <property type="term" value="P:protein retention in Golgi apparatus"/>
    <property type="evidence" value="ECO:0007669"/>
    <property type="project" value="TreeGrafter"/>
</dbReference>
<name>A0A5A8D148_CAFRO</name>
<feature type="region of interest" description="Disordered" evidence="4">
    <location>
        <begin position="2958"/>
        <end position="3018"/>
    </location>
</feature>
<accession>A0A5A8D148</accession>
<evidence type="ECO:0000313" key="8">
    <source>
        <dbReference type="Proteomes" id="UP000325113"/>
    </source>
</evidence>
<dbReference type="InterPro" id="IPR026847">
    <property type="entry name" value="VPS13"/>
</dbReference>
<organism evidence="7 8">
    <name type="scientific">Cafeteria roenbergensis</name>
    <name type="common">Marine flagellate</name>
    <dbReference type="NCBI Taxonomy" id="33653"/>
    <lineage>
        <taxon>Eukaryota</taxon>
        <taxon>Sar</taxon>
        <taxon>Stramenopiles</taxon>
        <taxon>Bigyra</taxon>
        <taxon>Opalozoa</taxon>
        <taxon>Bicosoecida</taxon>
        <taxon>Cafeteriaceae</taxon>
        <taxon>Cafeteria</taxon>
    </lineage>
</organism>
<feature type="compositionally biased region" description="Low complexity" evidence="4">
    <location>
        <begin position="3157"/>
        <end position="3176"/>
    </location>
</feature>
<evidence type="ECO:0000259" key="5">
    <source>
        <dbReference type="Pfam" id="PF12624"/>
    </source>
</evidence>
<protein>
    <submittedName>
        <fullName evidence="7">Uncharacterized protein</fullName>
    </submittedName>
</protein>
<feature type="compositionally biased region" description="Low complexity" evidence="4">
    <location>
        <begin position="4592"/>
        <end position="4606"/>
    </location>
</feature>
<feature type="region of interest" description="Disordered" evidence="4">
    <location>
        <begin position="1897"/>
        <end position="1916"/>
    </location>
</feature>
<feature type="region of interest" description="Disordered" evidence="4">
    <location>
        <begin position="3520"/>
        <end position="3605"/>
    </location>
</feature>
<keyword evidence="2" id="KW-0813">Transport</keyword>
<evidence type="ECO:0000313" key="7">
    <source>
        <dbReference type="EMBL" id="KAA0158659.1"/>
    </source>
</evidence>
<feature type="compositionally biased region" description="Low complexity" evidence="4">
    <location>
        <begin position="1692"/>
        <end position="1715"/>
    </location>
</feature>
<feature type="domain" description="Chorein N-terminal" evidence="5">
    <location>
        <begin position="5"/>
        <end position="551"/>
    </location>
</feature>
<dbReference type="PANTHER" id="PTHR16166">
    <property type="entry name" value="VACUOLAR PROTEIN SORTING-ASSOCIATED PROTEIN VPS13"/>
    <property type="match status" value="1"/>
</dbReference>
<dbReference type="GO" id="GO:0006623">
    <property type="term" value="P:protein targeting to vacuole"/>
    <property type="evidence" value="ECO:0007669"/>
    <property type="project" value="TreeGrafter"/>
</dbReference>
<evidence type="ECO:0000256" key="2">
    <source>
        <dbReference type="ARBA" id="ARBA00022448"/>
    </source>
</evidence>
<keyword evidence="3" id="KW-0445">Lipid transport</keyword>
<reference evidence="7 8" key="1">
    <citation type="submission" date="2019-07" db="EMBL/GenBank/DDBJ databases">
        <title>Genomes of Cafeteria roenbergensis.</title>
        <authorList>
            <person name="Fischer M.G."/>
            <person name="Hackl T."/>
            <person name="Roman M."/>
        </authorList>
    </citation>
    <scope>NUCLEOTIDE SEQUENCE [LARGE SCALE GENOMIC DNA]</scope>
    <source>
        <strain evidence="7 8">Cflag</strain>
    </source>
</reference>
<feature type="region of interest" description="Disordered" evidence="4">
    <location>
        <begin position="3157"/>
        <end position="3202"/>
    </location>
</feature>
<evidence type="ECO:0000256" key="1">
    <source>
        <dbReference type="ARBA" id="ARBA00006545"/>
    </source>
</evidence>
<feature type="region of interest" description="Disordered" evidence="4">
    <location>
        <begin position="1680"/>
        <end position="1715"/>
    </location>
</feature>
<feature type="compositionally biased region" description="Low complexity" evidence="4">
    <location>
        <begin position="2756"/>
        <end position="2767"/>
    </location>
</feature>
<comment type="caution">
    <text evidence="7">The sequence shown here is derived from an EMBL/GenBank/DDBJ whole genome shotgun (WGS) entry which is preliminary data.</text>
</comment>
<feature type="compositionally biased region" description="Low complexity" evidence="4">
    <location>
        <begin position="1099"/>
        <end position="1111"/>
    </location>
</feature>
<feature type="domain" description="Vacuolar protein sorting-associated protein 13 VPS13 adaptor binding" evidence="6">
    <location>
        <begin position="3780"/>
        <end position="3986"/>
    </location>
</feature>
<feature type="compositionally biased region" description="Acidic residues" evidence="4">
    <location>
        <begin position="3578"/>
        <end position="3591"/>
    </location>
</feature>
<dbReference type="InterPro" id="IPR026854">
    <property type="entry name" value="VPS13_N"/>
</dbReference>
<feature type="region of interest" description="Disordered" evidence="4">
    <location>
        <begin position="1082"/>
        <end position="1111"/>
    </location>
</feature>
<proteinExistence type="inferred from homology"/>
<feature type="region of interest" description="Disordered" evidence="4">
    <location>
        <begin position="2727"/>
        <end position="2778"/>
    </location>
</feature>
<feature type="compositionally biased region" description="Low complexity" evidence="4">
    <location>
        <begin position="2973"/>
        <end position="3010"/>
    </location>
</feature>
<dbReference type="EMBL" id="VLTM01000064">
    <property type="protein sequence ID" value="KAA0158659.1"/>
    <property type="molecule type" value="Genomic_DNA"/>
</dbReference>
<feature type="region of interest" description="Disordered" evidence="4">
    <location>
        <begin position="4568"/>
        <end position="4606"/>
    </location>
</feature>
<sequence>MAFIVKHYVVKTLTSVCGEYVEGITSDKLDLSLVSGEVRLRDLSVKPAVLALTRLPLRLVHGTVDEILVRVPAYTLAGLRAKPIEVVLRGVSVLLEKSPLTPTEILDRFAEAKRAALRAAELLLVRFRESASAAVPRDAGTSGGERETPLLTAILDNLRISIENVHVRFEDDSVNPERGFACGLTLRRFSTRSEPDAASSRRGLVRRVADVESLAVYWDHMGPGDRLATQSKAAAARAMTAGIADAPATLRSADGKSGTPGTTLRKPTADAHSFIVAPCSPRVVLLTNSHNVPGQPGIEAAASLPSLRVDLNEEQFRDVTFLERWLSLKRFRPDVRPTDHETVRQWWWYAVRALGSAAGKDLVVSPSQKRWLVGRVAGLAPKAAVSRMRAQIAAPRTGGASASAGAAAAPGAKSGSTAALASLKPSGLPLEGTIREFEAREASSLNSQAQRRRMLEELGRRRAYILLYKRKIWHEDGQVEGIAEAQLAAEQLTALEALVAWLEEGLTYSQALVFRLVAAAEVGVEQKRRVARVAQKQAEAGQSWFGSIFQSGVTKEDWQLTGELRRECWLGLRQAESQLLRMRALEDQHQAFDLDIGSASLALVGKVGLPKRARPGSGLGAAIADKEDRDCAEAAAAPAAGSARRAVSASAGAARLPPTATVVLLEAEASARVQVEIRAVGTSVGVSVGRLSVRDGTALGTCYPVVVGPREKQGVDSALPLLDAPPLKGVDESPRGAHSAAAEEARSAAGSPPADGPVMVCLFQTWTGADPPPTPRVAESIGPATVRSPAAAGAAAAASSAAAGATHTSAQSTSSSVSQAAPDDRDHLRVVLRSRPLRIVASQPLLRRVAAFFAAPAAARMSDQLSGRLAQLRKEAGQDLYALLENRPVLDIDLSVGAPLIVLPANVRDASSADTVLADLGHLRFATRGTVHADPGESQAPGKAATAAAATTTATGAAATAAAAASALQSASLEFDRWHLELSDARVGMLVRGTNGATEVIPIVHRVGATLELDTCVLPASVAPTQARVRGSLPRLSMRATPELVAVGALLLREVMAAGAVVAAASASASTEAQAYMVAAGESTPVEEPADDRTDSGPAHAAAKAASGEPGEEAAATEVAASFSIGVIDVTLASVEGEHGSVGDLSLVMDGFSSSGTASSAALAGSLSLHALRVEELCTDGSVVPIASSIASASGSGEAAADSDALIRVAYMQSLTDAGVRGPDGTGSPAKTWIRAAFSGLRVQWLPELILAAQTHALRLVAELAAAVADDAGPGAGAGAALPASAAPRLADAAKPSPAKQPADAAAASSPAGASSGTGADALFIEASMGSVEVALCMDRAAAEAASRAGAAADSRGGKEAASSSEAGAQAVLASVSVTRTSLSVRQDAAGGFFLAGSLGDFVVWDEAAAAEAKYKRLVGRVLAPPALADGPAKSEGAAEDGAPLVEFEVASKAGDLVTAVDLRVRPLGVVFYKPSFDVLLAYVLDGVLGTVLASAASAATEALASVDELSRTRLGISVDGPTVCLPASLTSEEGVVARLASARLATAFSDAAFDPSLLHAGDAARRDGSLGGSGIIRKLGEALVESQLVAVSGLQLFAAASASKRWSARCSEGLEREPLGKPLGSAGFDVDLGIHRALSSGPVSGLLVDASVLSPMRLRLAPEELRAVLRVLTQNLGNSDGPDASLEDAEAPGAAAAGTSGSGPAAARPGAAGPGDADAVAAAAAASSGIRVSFSSSAALEVDLVDADHGLRGEDGALLPFASLRLHSLSGAVLMPDCPVLPEERLSPPRQGVAVDLLFAMSASTACRAAAAAAGDGAASPGARPAKLRPLLAQPWTFNLGVGVGQATDPSVAGIEVALRATSPLDLRVSEANLAPLARGAGPWLAALTDGTKSADAAASPVDADGGAGPAAGTPGRMPGVDVALALPFSRITVARDGADAGPLAHLDLCGAEVRYRDNARRSAGGGAAGGDALYATVLDANLASLKVWDATAAGAGLAKWSLFASAGARDDDEPADVPSVERAAAAWLADDGRSGDVARAPAMASQVCTGPLDAGSAETCVDASFPRLWVGFNAGLVEELQKWAFVVGREVGQAAAPSADAAAQAPAMTTGTADAAAADGVPGAMPLRLPGMPEDGFLPPAQEPTAPPSSGADAWLVGMDIRASLGELALDMRSARLRRSLGVAVAQGLSVAVTDSRPATAPEGAAADGGCLDISGSLSALSLRAPDHVSGVHPMLVRPATSPDAAGGFAPDTTPDVPLVYFAVQTRRPGHPQEQEAQTVVRAVIQRLFVTYLHQEVMSIVQFLLDGVLGSLLLDAAAVVNGLVKEASVSATSISVDVDAPIVFLPESAAVTRGLLVDTGRVTVRNSLHRAPQDHAVVPSTPAALLASSTARKLRRLVRAGDSEALSAVAVDRMVVRITGVRAAVTSDGAAAGATIEVTPGGIGTAAAPSPAGQVTDLHPVLALRDAVEVVLCRGADGSPLQRVNNGTRVVDPMVDEAAAAALSKAAGASAASRAAAYCWVSMDVSVRLPHIAATLRKHDYDVVMAALSNNLGAPALESLPDEAVAASALAHPGLAEASSGVGGAGAASSRARESTPTSSSAPASAMALSVRLEGADVRLRWSDEERSDLASLWTGPVEVVLAATLAKPVPADLRCPEDEAKDGSDAPKETRQQIAVVVPGLLAIDERQAAAGGSSGRGFEVLRPADSALAASVRSYARSQRARGSEAAASTAMLPDMASPDDLANDDGEDDGAAAAGVSSPDASETASVATGSVAGPRDDAMLELRLLTPANPDEERSMNVVVGSVRAVADVAFLAEALEWVAPRNDAPADAAEPGSGPQPGPAEEESRPAEAWAACGGPAIPMSKARQLSSSALRISVAVHESSLTVPQEMGSRSGASIVLRTQAFCQLNLTSAGTMLPAEIFPASIRRRCDSARRDSPEAWRFAAALCTSASEVQSGRGTGGQEDGESSNGQGRTSSSSPPASSSSSSSSSSAAAAAAAGGAAAPRQDEHVSTQERFGFASGEAGKTAAPAAEAAGLPVWWSETEIIVKIAGLSVTVDKGRGVAGVRRARILSGIDTAVHMQSAAAQPLLVALESCRFPRRRLLLTAAVESSEAVRAHLSYSDLMLFEAVLDGWTKAQSAAASSRRAAEASAGGSPAAALPDAARPPAAAASPPPLPQGRAGHSPRPSSSDDARHPDDFELWIPESASLPWGGCTSGSGGLVFAGKNHLESAPFWPGLVATSTLGAGLAGSGGHVSVETALRMLLRPGDGVLGAGAASVHGASGETDVEVSAAAGCTLRVRCLPDAIAASAPLGAAIVLINDKGSRVTPLLRFELAEVSLASSGNLSSIGAGGSSGDRVGSQLAASAAATATAASSAAAGAAAAPAEAPPTRFSGEAAPDPTLPARKLSLCVDAALTSSLWCMNGANSEWEPLLEPLTVTAKLAAIDDAARRQDLSRLATRSGRQQGPGTVAGMLHAALSVSLVRLNASQAFFASLYEAWRSLKEDIRRWRARAAGGAEGGGGGISRDRSPQHAGRQPSAARAAALDGGGGGADGGNDDDDDSGGPGAAAQLEVDEDSESDSDGDAEGGGHSGDREGAPFVFRNATGHSVRFVNDADLASTEELRAHVRSMSSSNVFHARHTSSGHGSAASARSLGSSAAAVSSRVLALPKASSFEADMGQEVEPGGEAPFGNSPEFRALLLASAAASRARKGAPNGRAGPPPVWARAWVHGMEAPSQPFRVDRVGVTPLVMHVSDSAAASVGGPEGRGLPRKVRVVAQVTVLDGRRVVTLRSSLQIHNYTARSLEVVVAEPSGRPRQSVGIVAAGQALSVPCAVALGECAIRLRPMPMVSSPAAAIYDISTPVAVPPATDPRAPSILTCLECRRSARAASDPRTNHPWCAAVRAFRRLDGAYTAVSIRPPLVVTNLLPRRAVFAVREERDTPGTWRSRGTLDPGEARDVHTLRYDAKPLISFRAEGFQSCPSVPLGPGEQACEARYTPLDASSLEAAELPTPAGISSPTAHATTRFIVESIAGGGADEFEAAEAIRATRGAPLARTERARDRAVVEGKEPRVPCIQSPARLRVCIWATHWAVDRTGAGLSYGVRMQSPPAAYRAADEESGRTGLLPVAVVPTGEAHGAQAVRMTENERYMPLRGWSSNNLLPTDPSRYTDPSGGKPVSRAVLDKLPSGSRWVSDWATDQEVPVAKDGWDYEMNFPHFTNPLRRFKPNAETMDYARRRRFVRLRDKGSEHAPARSAPLWPNPDAVKAEVGSARTAASTAAAAASAAGSGGDGGSAPIPTSEVFPFGDAVLFTPTETRQASQTLHARVGAGPWTAPLASSKHGSAPVDIRSGKNMTRFRDSQGRQLVGLAQGCLNVVQSVRPAPAPFDRSLVVSFHSRLWLANATPFALTYRAMGKAVSHGQPRFARRAVAPGAAVAVHADACATTAEGMWVRLGVQTPGGLGGWTAGVPLEQQTPQAVPVSVMMRAEGGPIRQAGALCVVPAASVVLAVRTVPHPALPGVLVTIVSCAQPVPALPPAGAVKSDRSVVSAAAVAALHQRREAAAAAAAGQGSEDDDPGLEDDEGFTGEGLASPGGEASSESALALASGLPSLPEEGLWLVRNRSACLASISQPLPPGSSGTPVSVLVPPGATVEVGVATLRSPEALFSQVLVVADLPGVQRPGEEPTAEALSAAVDAASCGADALVDFAKPDDQVRATTGAGRVVIGRLQGLGEQRTLTLFDQADPDLAAALQQPLHQGWGLAASLGLSSEHWEETLVATLDGAEVAAIDHRPREAVVAGLRGVALTVAREAREVRFEAKVRHFEVDDAAHDSADPVMLAPNGRERGWMDPEAVAAFQEALLARAGGDEAAASAIEGRLRARFPGAFSSTWAAHLNLSMRRHPTDLVFREARVAVLPVRLIVTFAALDRLYGLWCVSMRTVRASRQRFRLVSATADASARHNEGARPDDVAERLRLVAGGSHAHGVPEVFIGGEAAAAAAVREGWSVDPDALQAAGSGAASSRSGVFSVEWLRSGTVVPSDAAAFWALEEDPTCIGYHGRSGPATFVGDSPSVVPAHGLLCGQLARYLSPRRPYRTMVAFDRLEIGELTAVVDYRQGVASSSAATAAAAGDRGLAPALSDVQPLLAFVMRSGISLERTALSVPSVIREGWSGNVEQLAADLAAAALTSKNILSALGSLVPGNRVLRRLGSRWKSAVASRDNPLEAAAGATVTAAGVVTDTAAGLTHAAGGLSRFIGRGVAAVAGRALGDDALRARAIDGGERPEHIVAGLGHAGRHLAGGVWHGVTGIVSRPIQGARDGGVAGFAAGIARGLAGAVVNPVVGIFNATGSVMDGVSGSIEGVTRIADDTAFVNSTAAVRMGRLRVPRAFYGVSQTMRPYTEPDAVAAVRLAAAAFEGTRSASRKQDMFEWLGGADLETLAGGSSGPGVFLGILAPPSGATDLDTCLLASTAGVVEVTVPADLADSAVVRICRWSSILSVDARPSADASAAKVHVTLKLEGRDEGHEVALHVGLPPGVAGNSRRAGQYLEAVSDNLRQVWQVQQQDRGVAAE</sequence>
<feature type="region of interest" description="Disordered" evidence="4">
    <location>
        <begin position="2830"/>
        <end position="2855"/>
    </location>
</feature>
<dbReference type="InterPro" id="IPR009543">
    <property type="entry name" value="VPS13_VAB"/>
</dbReference>
<evidence type="ECO:0000256" key="4">
    <source>
        <dbReference type="SAM" id="MobiDB-lite"/>
    </source>
</evidence>
<feature type="region of interest" description="Disordered" evidence="4">
    <location>
        <begin position="2580"/>
        <end position="2608"/>
    </location>
</feature>
<dbReference type="GO" id="GO:0006869">
    <property type="term" value="P:lipid transport"/>
    <property type="evidence" value="ECO:0007669"/>
    <property type="project" value="UniProtKB-KW"/>
</dbReference>
<feature type="region of interest" description="Disordered" evidence="4">
    <location>
        <begin position="726"/>
        <end position="753"/>
    </location>
</feature>
<feature type="compositionally biased region" description="Acidic residues" evidence="4">
    <location>
        <begin position="2746"/>
        <end position="2755"/>
    </location>
</feature>
<feature type="compositionally biased region" description="Basic and acidic residues" evidence="4">
    <location>
        <begin position="729"/>
        <end position="746"/>
    </location>
</feature>
<evidence type="ECO:0000256" key="3">
    <source>
        <dbReference type="ARBA" id="ARBA00023055"/>
    </source>
</evidence>